<evidence type="ECO:0000313" key="4">
    <source>
        <dbReference type="EMBL" id="TQV69195.1"/>
    </source>
</evidence>
<organism evidence="4 5">
    <name type="scientific">Aliiroseovarius halocynthiae</name>
    <dbReference type="NCBI Taxonomy" id="985055"/>
    <lineage>
        <taxon>Bacteria</taxon>
        <taxon>Pseudomonadati</taxon>
        <taxon>Pseudomonadota</taxon>
        <taxon>Alphaproteobacteria</taxon>
        <taxon>Rhodobacterales</taxon>
        <taxon>Paracoccaceae</taxon>
        <taxon>Aliiroseovarius</taxon>
    </lineage>
</organism>
<dbReference type="Pfam" id="PF04183">
    <property type="entry name" value="IucA_IucC"/>
    <property type="match status" value="2"/>
</dbReference>
<feature type="domain" description="Aerobactin siderophore biosynthesis IucA/IucC-like C-terminal" evidence="3">
    <location>
        <begin position="417"/>
        <end position="572"/>
    </location>
</feature>
<dbReference type="Gene3D" id="3.30.310.280">
    <property type="match status" value="1"/>
</dbReference>
<dbReference type="InterPro" id="IPR037455">
    <property type="entry name" value="LucA/IucC-like"/>
</dbReference>
<dbReference type="Pfam" id="PF06276">
    <property type="entry name" value="FhuF"/>
    <property type="match status" value="2"/>
</dbReference>
<feature type="domain" description="Aerobactin siderophore biosynthesis IucA/IucC N-terminal" evidence="2">
    <location>
        <begin position="158"/>
        <end position="382"/>
    </location>
</feature>
<dbReference type="Gene3D" id="6.10.250.3370">
    <property type="match status" value="2"/>
</dbReference>
<protein>
    <submittedName>
        <fullName evidence="4">Siderophore biosynthesis protein</fullName>
    </submittedName>
</protein>
<reference evidence="4 5" key="1">
    <citation type="submission" date="2019-06" db="EMBL/GenBank/DDBJ databases">
        <title>A novel species of marine bacteria.</title>
        <authorList>
            <person name="Wang Y."/>
        </authorList>
    </citation>
    <scope>NUCLEOTIDE SEQUENCE [LARGE SCALE GENOMIC DNA]</scope>
    <source>
        <strain evidence="4 5">MA1-10</strain>
    </source>
</reference>
<evidence type="ECO:0000256" key="1">
    <source>
        <dbReference type="ARBA" id="ARBA00004924"/>
    </source>
</evidence>
<sequence length="1191" mass="134280">MPKHQNARWTKKLFEQYLNTFFRETHVDILQHFIASDAIPAAIVSGSNDPYSWFAYRFPATGITLFAQIEDLSLTGYHQYGEALFLQHPNTRQPEQLTDIDVLLVLIADELAAVASSHEDPQKAATDLLAKMRNSVAKSGFFAQERQMQPDRPSASGDFVAAEQGMVLGHPFHVTSKASNGFSQEDLEHYSPELGTSFQLHYFAIIPDLIETASSGVDVEQLIDPIATQQAKELLSDQFAQNFQLLPCHPWQANYLLSKAAVQTELAKGNLVHLGAIGEVVWPTSSVRTVWMPGCQQFLKLSLDVQITNFIRNNPKDQRQRAIDVSKVINRLDLGELNSSIELLCEHVAQSVKLPELDASFGILYRAGLSPEDQNNTRILGSLVEECLDTGELPLLDFVKEAARQANQPIDENFMVRWWYRYASAALVPTLNLFADFGISLEAHLQNSLMQFHDGFAAKLIVRDMEGASMVQCDALSQFSSDITPDSPAWYSADDCWFRFQYYVVVNHISHVIAAVARHSPATERALWRATRNAIADAPLSSAGRAYAEKLFATPTLPVKANMLSTFDQRGEKPSWIATANPLAIDRSTSLTPLVEGDEQEAWTRAEDRVLTQLIEALLFEGVVNFTQCDDRLSIQASDRVQYFCTVQDDLGFDRIRIKRRTLRRVANGELSVCFVAQFLTDIRRTLITDPQRWPIFERELAETLAKHSQSLANPTRLPLRDLDYIEQEARVSNGHLYHPCFKSRTGFTLDDNTKFGPEHSEGFAVIWIAVKADTVSANCSATTNIECLAHQHFSKTEQHTIKRQFRDLDRKAADYVIVPVHPWQWTHSVEMLYRPQIIAGDIIRLDVAGPTYLPQQSVRTLSNLDDIRLPSLKLSINMSNTSTSRVLAKHTVLNSAPISDWLAEMLRDDPIIPDTQKPVILKEFAGLSVNSAAAISAQYGSLGCIWRESVYAHLNADQSATPMTALTQIDTDAKPLITPWIETHGAKLWVAQLISCAYLPVLHMLWYHGVALEAHAQNMVLIHRDGLPVRVALKDFHDGVRYSRKWLRAPDAMPELQDSPPAHQAINPNSYLETDDADELRDFMFDALGFVNLAELGWFIQSHFDLEEARFWQIIADCIQTYQAEHPQLAERFELFNVFDDTLQVEQLASRRFLPEIRLRVMPVANPLITHLRHQNTKLKEGQDDQIAVS</sequence>
<dbReference type="RefSeq" id="WP_142852947.1">
    <property type="nucleotide sequence ID" value="NZ_FXWW01000001.1"/>
</dbReference>
<dbReference type="InterPro" id="IPR022770">
    <property type="entry name" value="IucA/IucC-like_C"/>
</dbReference>
<evidence type="ECO:0000259" key="2">
    <source>
        <dbReference type="Pfam" id="PF04183"/>
    </source>
</evidence>
<feature type="domain" description="Aerobactin siderophore biosynthesis IucA/IucC N-terminal" evidence="2">
    <location>
        <begin position="724"/>
        <end position="969"/>
    </location>
</feature>
<dbReference type="InterPro" id="IPR007310">
    <property type="entry name" value="Aerobactin_biosyn_IucA/IucC_N"/>
</dbReference>
<dbReference type="GO" id="GO:0016881">
    <property type="term" value="F:acid-amino acid ligase activity"/>
    <property type="evidence" value="ECO:0007669"/>
    <property type="project" value="UniProtKB-ARBA"/>
</dbReference>
<dbReference type="OrthoDB" id="495728at2"/>
<dbReference type="PANTHER" id="PTHR34384">
    <property type="entry name" value="L-2,3-DIAMINOPROPANOATE--CITRATE LIGASE"/>
    <property type="match status" value="1"/>
</dbReference>
<dbReference type="Gene3D" id="1.10.510.40">
    <property type="match status" value="2"/>
</dbReference>
<name>A0A545SW59_9RHOB</name>
<evidence type="ECO:0000313" key="5">
    <source>
        <dbReference type="Proteomes" id="UP000315816"/>
    </source>
</evidence>
<proteinExistence type="predicted"/>
<comment type="pathway">
    <text evidence="1">Siderophore biosynthesis.</text>
</comment>
<dbReference type="EMBL" id="VICH01000004">
    <property type="protein sequence ID" value="TQV69195.1"/>
    <property type="molecule type" value="Genomic_DNA"/>
</dbReference>
<keyword evidence="5" id="KW-1185">Reference proteome</keyword>
<comment type="caution">
    <text evidence="4">The sequence shown here is derived from an EMBL/GenBank/DDBJ whole genome shotgun (WGS) entry which is preliminary data.</text>
</comment>
<dbReference type="GO" id="GO:0019290">
    <property type="term" value="P:siderophore biosynthetic process"/>
    <property type="evidence" value="ECO:0007669"/>
    <property type="project" value="InterPro"/>
</dbReference>
<gene>
    <name evidence="4" type="ORF">FIL88_06445</name>
</gene>
<evidence type="ECO:0000259" key="3">
    <source>
        <dbReference type="Pfam" id="PF06276"/>
    </source>
</evidence>
<feature type="domain" description="Aerobactin siderophore biosynthesis IucA/IucC-like C-terminal" evidence="3">
    <location>
        <begin position="989"/>
        <end position="1158"/>
    </location>
</feature>
<dbReference type="Proteomes" id="UP000315816">
    <property type="component" value="Unassembled WGS sequence"/>
</dbReference>
<accession>A0A545SW59</accession>
<dbReference type="AlphaFoldDB" id="A0A545SW59"/>
<dbReference type="PANTHER" id="PTHR34384:SF6">
    <property type="entry name" value="STAPHYLOFERRIN B SYNTHASE"/>
    <property type="match status" value="1"/>
</dbReference>